<evidence type="ECO:0000256" key="1">
    <source>
        <dbReference type="ARBA" id="ARBA00001913"/>
    </source>
</evidence>
<evidence type="ECO:0000256" key="8">
    <source>
        <dbReference type="ARBA" id="ARBA00022837"/>
    </source>
</evidence>
<reference evidence="14 15" key="1">
    <citation type="submission" date="2016-08" db="EMBL/GenBank/DDBJ databases">
        <title>New Insights into Marine Group III Euryarchaeota, from dark to light.</title>
        <authorList>
            <person name="Haro-Moreno J.M."/>
            <person name="Rodriguez-Valera F."/>
            <person name="Lopez-Garcia P."/>
            <person name="Moreira D."/>
            <person name="Martin-Cuadrado A.B."/>
        </authorList>
    </citation>
    <scope>NUCLEOTIDE SEQUENCE [LARGE SCALE GENOMIC DNA]</scope>
    <source>
        <strain evidence="14">CG-Epi6</strain>
    </source>
</reference>
<dbReference type="Pfam" id="PF01557">
    <property type="entry name" value="FAA_hydrolase"/>
    <property type="match status" value="1"/>
</dbReference>
<feature type="domain" description="Fumarylacetoacetase-like C-terminal" evidence="12">
    <location>
        <begin position="138"/>
        <end position="416"/>
    </location>
</feature>
<organism evidence="14 15">
    <name type="scientific">Marine Group III euryarchaeote CG-Epi6</name>
    <dbReference type="NCBI Taxonomy" id="1889000"/>
    <lineage>
        <taxon>Archaea</taxon>
        <taxon>Methanobacteriati</taxon>
        <taxon>Thermoplasmatota</taxon>
        <taxon>Thermoplasmata</taxon>
        <taxon>Candidatus Thermoprofundales</taxon>
    </lineage>
</organism>
<dbReference type="PANTHER" id="PTHR43069">
    <property type="entry name" value="FUMARYLACETOACETASE"/>
    <property type="match status" value="1"/>
</dbReference>
<dbReference type="GO" id="GO:0006559">
    <property type="term" value="P:L-phenylalanine catabolic process"/>
    <property type="evidence" value="ECO:0007669"/>
    <property type="project" value="UniProtKB-UniPathway"/>
</dbReference>
<evidence type="ECO:0000256" key="3">
    <source>
        <dbReference type="ARBA" id="ARBA00004782"/>
    </source>
</evidence>
<comment type="cofactor">
    <cofactor evidence="2">
        <name>Mg(2+)</name>
        <dbReference type="ChEBI" id="CHEBI:18420"/>
    </cofactor>
</comment>
<evidence type="ECO:0000259" key="12">
    <source>
        <dbReference type="Pfam" id="PF01557"/>
    </source>
</evidence>
<protein>
    <recommendedName>
        <fullName evidence="5">fumarylacetoacetase</fullName>
        <ecNumber evidence="5">3.7.1.2</ecNumber>
    </recommendedName>
</protein>
<dbReference type="Gene3D" id="3.90.850.10">
    <property type="entry name" value="Fumarylacetoacetase-like, C-terminal domain"/>
    <property type="match status" value="1"/>
</dbReference>
<comment type="pathway">
    <text evidence="3">Amino-acid degradation; L-phenylalanine degradation; acetoacetate and fumarate from L-phenylalanine: step 6/6.</text>
</comment>
<comment type="caution">
    <text evidence="14">The sequence shown here is derived from an EMBL/GenBank/DDBJ whole genome shotgun (WGS) entry which is preliminary data.</text>
</comment>
<comment type="similarity">
    <text evidence="4">Belongs to the FAH family.</text>
</comment>
<dbReference type="UniPathway" id="UPA00139">
    <property type="reaction ID" value="UER00341"/>
</dbReference>
<dbReference type="InterPro" id="IPR011234">
    <property type="entry name" value="Fumarylacetoacetase-like_C"/>
</dbReference>
<dbReference type="SUPFAM" id="SSF63433">
    <property type="entry name" value="Fumarylacetoacetate hydrolase, FAH, N-terminal domain"/>
    <property type="match status" value="1"/>
</dbReference>
<evidence type="ECO:0000313" key="14">
    <source>
        <dbReference type="EMBL" id="OIR09640.1"/>
    </source>
</evidence>
<dbReference type="SUPFAM" id="SSF56529">
    <property type="entry name" value="FAH"/>
    <property type="match status" value="1"/>
</dbReference>
<dbReference type="Pfam" id="PF09298">
    <property type="entry name" value="FAA_hydrolase_N"/>
    <property type="match status" value="1"/>
</dbReference>
<dbReference type="Gene3D" id="2.30.30.230">
    <property type="entry name" value="Fumarylacetoacetase, N-terminal domain"/>
    <property type="match status" value="1"/>
</dbReference>
<keyword evidence="6" id="KW-0479">Metal-binding</keyword>
<keyword evidence="7" id="KW-0378">Hydrolase</keyword>
<dbReference type="NCBIfam" id="TIGR01266">
    <property type="entry name" value="fum_ac_acetase"/>
    <property type="match status" value="1"/>
</dbReference>
<gene>
    <name evidence="14" type="ORF">BEU03_01460</name>
</gene>
<evidence type="ECO:0000256" key="2">
    <source>
        <dbReference type="ARBA" id="ARBA00001946"/>
    </source>
</evidence>
<evidence type="ECO:0000259" key="13">
    <source>
        <dbReference type="Pfam" id="PF09298"/>
    </source>
</evidence>
<dbReference type="EMBL" id="MIYV01000026">
    <property type="protein sequence ID" value="OIR09640.1"/>
    <property type="molecule type" value="Genomic_DNA"/>
</dbReference>
<dbReference type="FunFam" id="3.90.850.10:FF:000004">
    <property type="entry name" value="Fumarylacetoacetase"/>
    <property type="match status" value="1"/>
</dbReference>
<proteinExistence type="inferred from homology"/>
<dbReference type="InterPro" id="IPR036663">
    <property type="entry name" value="Fumarylacetoacetase_C_sf"/>
</dbReference>
<evidence type="ECO:0000256" key="4">
    <source>
        <dbReference type="ARBA" id="ARBA00010211"/>
    </source>
</evidence>
<comment type="cofactor">
    <cofactor evidence="1">
        <name>Ca(2+)</name>
        <dbReference type="ChEBI" id="CHEBI:29108"/>
    </cofactor>
</comment>
<dbReference type="EC" id="3.7.1.2" evidence="5"/>
<keyword evidence="10" id="KW-0828">Tyrosine catabolism</keyword>
<evidence type="ECO:0000313" key="15">
    <source>
        <dbReference type="Proteomes" id="UP000183403"/>
    </source>
</evidence>
<sequence length="429" mass="47694">MDVMDKTHDSNLKSWINVNENSDFPIQNIPFGVCSPKEGGDLHVVTAIGDFVIDLAHLDDAGIFEGTEIEGAEIFHEPTLNAFMSMGRKAWKETRLKISEILSEDNPTLRDNEELKNVAVISKDDVDMQLPVDIGDYTDFYSSREHATNVGTMFRGPDAALMPNWLHLPVGYHGRASSVVLSGTEIVRPKGQTKPPNSDEPVFGDCKRLDFELEMGVLIGSGNLLSEPVPIDEAENHVFGLSLINDWSARDVQTWEYIPLGPFLAKNFATSISPWIITLEALEPFRCKSPVQDPEPFDYLKNKSDHNFDIELEIHLQTKNMEESCVISKTNYNYLYWNMAQQIAHHTVTGCNLRTGDLLASGTISGPDKDSRGSMLEISWGGKEPITLPNGEERTFLEDGDIVTLKGFCKGKGYNIGFGDCNGEIHPSL</sequence>
<dbReference type="PANTHER" id="PTHR43069:SF2">
    <property type="entry name" value="FUMARYLACETOACETASE"/>
    <property type="match status" value="1"/>
</dbReference>
<dbReference type="InterPro" id="IPR036462">
    <property type="entry name" value="Fumarylacetoacetase_N_sf"/>
</dbReference>
<dbReference type="InterPro" id="IPR015377">
    <property type="entry name" value="Fumarylacetoacetase_N"/>
</dbReference>
<evidence type="ECO:0000256" key="11">
    <source>
        <dbReference type="ARBA" id="ARBA00023232"/>
    </source>
</evidence>
<dbReference type="AlphaFoldDB" id="A0A1J5T025"/>
<dbReference type="GO" id="GO:0046872">
    <property type="term" value="F:metal ion binding"/>
    <property type="evidence" value="ECO:0007669"/>
    <property type="project" value="UniProtKB-KW"/>
</dbReference>
<evidence type="ECO:0000256" key="6">
    <source>
        <dbReference type="ARBA" id="ARBA00022723"/>
    </source>
</evidence>
<dbReference type="GO" id="GO:0004334">
    <property type="term" value="F:fumarylacetoacetase activity"/>
    <property type="evidence" value="ECO:0007669"/>
    <property type="project" value="UniProtKB-EC"/>
</dbReference>
<keyword evidence="8" id="KW-0106">Calcium</keyword>
<keyword evidence="9" id="KW-0460">Magnesium</keyword>
<accession>A0A1J5T025</accession>
<evidence type="ECO:0000256" key="5">
    <source>
        <dbReference type="ARBA" id="ARBA00012094"/>
    </source>
</evidence>
<feature type="domain" description="Fumarylacetoacetase N-terminal" evidence="13">
    <location>
        <begin position="27"/>
        <end position="131"/>
    </location>
</feature>
<evidence type="ECO:0000256" key="7">
    <source>
        <dbReference type="ARBA" id="ARBA00022801"/>
    </source>
</evidence>
<name>A0A1J5T025_9ARCH</name>
<dbReference type="InterPro" id="IPR005959">
    <property type="entry name" value="Fumarylacetoacetase"/>
</dbReference>
<evidence type="ECO:0000256" key="10">
    <source>
        <dbReference type="ARBA" id="ARBA00022878"/>
    </source>
</evidence>
<evidence type="ECO:0000256" key="9">
    <source>
        <dbReference type="ARBA" id="ARBA00022842"/>
    </source>
</evidence>
<keyword evidence="11" id="KW-0585">Phenylalanine catabolism</keyword>
<dbReference type="GO" id="GO:1902000">
    <property type="term" value="P:homogentisate catabolic process"/>
    <property type="evidence" value="ECO:0007669"/>
    <property type="project" value="TreeGrafter"/>
</dbReference>
<dbReference type="GO" id="GO:0006572">
    <property type="term" value="P:L-tyrosine catabolic process"/>
    <property type="evidence" value="ECO:0007669"/>
    <property type="project" value="UniProtKB-KW"/>
</dbReference>
<dbReference type="Proteomes" id="UP000183403">
    <property type="component" value="Unassembled WGS sequence"/>
</dbReference>